<keyword evidence="1" id="KW-0812">Transmembrane</keyword>
<gene>
    <name evidence="2" type="ORF">SDC9_93070</name>
</gene>
<feature type="transmembrane region" description="Helical" evidence="1">
    <location>
        <begin position="156"/>
        <end position="174"/>
    </location>
</feature>
<organism evidence="2">
    <name type="scientific">bioreactor metagenome</name>
    <dbReference type="NCBI Taxonomy" id="1076179"/>
    <lineage>
        <taxon>unclassified sequences</taxon>
        <taxon>metagenomes</taxon>
        <taxon>ecological metagenomes</taxon>
    </lineage>
</organism>
<evidence type="ECO:0008006" key="3">
    <source>
        <dbReference type="Google" id="ProtNLM"/>
    </source>
</evidence>
<keyword evidence="1" id="KW-1133">Transmembrane helix</keyword>
<keyword evidence="1" id="KW-0472">Membrane</keyword>
<evidence type="ECO:0000256" key="1">
    <source>
        <dbReference type="SAM" id="Phobius"/>
    </source>
</evidence>
<accession>A0A645A293</accession>
<proteinExistence type="predicted"/>
<feature type="transmembrane region" description="Helical" evidence="1">
    <location>
        <begin position="35"/>
        <end position="56"/>
    </location>
</feature>
<name>A0A645A293_9ZZZZ</name>
<evidence type="ECO:0000313" key="2">
    <source>
        <dbReference type="EMBL" id="MPM46371.1"/>
    </source>
</evidence>
<reference evidence="2" key="1">
    <citation type="submission" date="2019-08" db="EMBL/GenBank/DDBJ databases">
        <authorList>
            <person name="Kucharzyk K."/>
            <person name="Murdoch R.W."/>
            <person name="Higgins S."/>
            <person name="Loffler F."/>
        </authorList>
    </citation>
    <scope>NUCLEOTIDE SEQUENCE</scope>
</reference>
<dbReference type="AlphaFoldDB" id="A0A645A293"/>
<comment type="caution">
    <text evidence="2">The sequence shown here is derived from an EMBL/GenBank/DDBJ whole genome shotgun (WGS) entry which is preliminary data.</text>
</comment>
<protein>
    <recommendedName>
        <fullName evidence="3">Hydrogenase-4 component B</fullName>
    </recommendedName>
</protein>
<sequence length="176" mass="19482">MLNATLSQYWGITTTVIFNYQQLGLVLNTGLTDSVMGVPAVACMVLAGLIGAVLLANISGKPRQQAGETWTCGIDPTARMEYTATGFSKPIRTAFSTILRPQRRKMVNANANSYYGRGLEYRLNINYVLHDKLYHPVNNGIIRAAKFIRRLQSGHLQLYIGYVLAVSVVALIWSSR</sequence>
<dbReference type="EMBL" id="VSSQ01011249">
    <property type="protein sequence ID" value="MPM46371.1"/>
    <property type="molecule type" value="Genomic_DNA"/>
</dbReference>